<dbReference type="CDD" id="cd03230">
    <property type="entry name" value="ABC_DR_subfamily_A"/>
    <property type="match status" value="1"/>
</dbReference>
<comment type="caution">
    <text evidence="7">The sequence shown here is derived from an EMBL/GenBank/DDBJ whole genome shotgun (WGS) entry which is preliminary data.</text>
</comment>
<keyword evidence="2" id="KW-0813">Transport</keyword>
<evidence type="ECO:0000256" key="1">
    <source>
        <dbReference type="ARBA" id="ARBA00004202"/>
    </source>
</evidence>
<keyword evidence="4 7" id="KW-0067">ATP-binding</keyword>
<keyword evidence="8" id="KW-1185">Reference proteome</keyword>
<sequence length="329" mass="34760">MLDTHPTPLARPARATPGPGHVAAVQVTNLSKSYGAVRAVDGLTMRIEPGEIAAVLGPNGAGKSTANEAILGLLQPDAGSVEVFGLDPRAAVRAGRVGAMLQSGALLADARVIDVLRLMAGLHANPLPLAEVVGRADLGAFLTTRTDRLSGGQAQRLRYALALLPDPDLLLLDEPTVGMDVETRRGFWRSMREFAAAGRTVLFATHYLEEADDVADRIVVLAGGRVVAEGTGDEIRSRVAGRTIALAALDATELDATVLDATDLARLPAVAAVERVGSRWHLHSTDSDRTLRELLRDERVYDVEVTAARLEDAFLALTAPPDTQQGATP</sequence>
<evidence type="ECO:0000256" key="2">
    <source>
        <dbReference type="ARBA" id="ARBA00022448"/>
    </source>
</evidence>
<evidence type="ECO:0000256" key="4">
    <source>
        <dbReference type="ARBA" id="ARBA00022840"/>
    </source>
</evidence>
<dbReference type="Proteomes" id="UP001501266">
    <property type="component" value="Unassembled WGS sequence"/>
</dbReference>
<dbReference type="SUPFAM" id="SSF52540">
    <property type="entry name" value="P-loop containing nucleoside triphosphate hydrolases"/>
    <property type="match status" value="1"/>
</dbReference>
<dbReference type="PROSITE" id="PS50893">
    <property type="entry name" value="ABC_TRANSPORTER_2"/>
    <property type="match status" value="1"/>
</dbReference>
<name>A0ABN1YSC9_9MICO</name>
<evidence type="ECO:0000313" key="7">
    <source>
        <dbReference type="EMBL" id="GAA1421202.1"/>
    </source>
</evidence>
<dbReference type="InterPro" id="IPR050763">
    <property type="entry name" value="ABC_transporter_ATP-binding"/>
</dbReference>
<keyword evidence="5" id="KW-0046">Antibiotic resistance</keyword>
<dbReference type="Pfam" id="PF00005">
    <property type="entry name" value="ABC_tran"/>
    <property type="match status" value="1"/>
</dbReference>
<dbReference type="PANTHER" id="PTHR42711">
    <property type="entry name" value="ABC TRANSPORTER ATP-BINDING PROTEIN"/>
    <property type="match status" value="1"/>
</dbReference>
<dbReference type="PANTHER" id="PTHR42711:SF17">
    <property type="entry name" value="ABC TRANSPORTER ATP-BINDING PROTEIN"/>
    <property type="match status" value="1"/>
</dbReference>
<dbReference type="InterPro" id="IPR003439">
    <property type="entry name" value="ABC_transporter-like_ATP-bd"/>
</dbReference>
<comment type="subcellular location">
    <subcellularLocation>
        <location evidence="1">Cell membrane</location>
        <topology evidence="1">Peripheral membrane protein</topology>
    </subcellularLocation>
</comment>
<dbReference type="RefSeq" id="WP_343918366.1">
    <property type="nucleotide sequence ID" value="NZ_BAAAKK010000003.1"/>
</dbReference>
<proteinExistence type="predicted"/>
<reference evidence="7 8" key="1">
    <citation type="journal article" date="2019" name="Int. J. Syst. Evol. Microbiol.">
        <title>The Global Catalogue of Microorganisms (GCM) 10K type strain sequencing project: providing services to taxonomists for standard genome sequencing and annotation.</title>
        <authorList>
            <consortium name="The Broad Institute Genomics Platform"/>
            <consortium name="The Broad Institute Genome Sequencing Center for Infectious Disease"/>
            <person name="Wu L."/>
            <person name="Ma J."/>
        </authorList>
    </citation>
    <scope>NUCLEOTIDE SEQUENCE [LARGE SCALE GENOMIC DNA]</scope>
    <source>
        <strain evidence="7 8">JCM 12398</strain>
    </source>
</reference>
<evidence type="ECO:0000259" key="6">
    <source>
        <dbReference type="PROSITE" id="PS50893"/>
    </source>
</evidence>
<accession>A0ABN1YSC9</accession>
<organism evidence="7 8">
    <name type="scientific">Agrococcus citreus</name>
    <dbReference type="NCBI Taxonomy" id="84643"/>
    <lineage>
        <taxon>Bacteria</taxon>
        <taxon>Bacillati</taxon>
        <taxon>Actinomycetota</taxon>
        <taxon>Actinomycetes</taxon>
        <taxon>Micrococcales</taxon>
        <taxon>Microbacteriaceae</taxon>
        <taxon>Agrococcus</taxon>
    </lineage>
</organism>
<dbReference type="Gene3D" id="3.40.50.300">
    <property type="entry name" value="P-loop containing nucleotide triphosphate hydrolases"/>
    <property type="match status" value="1"/>
</dbReference>
<feature type="domain" description="ABC transporter" evidence="6">
    <location>
        <begin position="25"/>
        <end position="248"/>
    </location>
</feature>
<dbReference type="InterPro" id="IPR003593">
    <property type="entry name" value="AAA+_ATPase"/>
</dbReference>
<dbReference type="InterPro" id="IPR027417">
    <property type="entry name" value="P-loop_NTPase"/>
</dbReference>
<keyword evidence="3" id="KW-0547">Nucleotide-binding</keyword>
<dbReference type="GO" id="GO:0005524">
    <property type="term" value="F:ATP binding"/>
    <property type="evidence" value="ECO:0007669"/>
    <property type="project" value="UniProtKB-KW"/>
</dbReference>
<gene>
    <name evidence="7" type="ORF">GCM10009640_11780</name>
</gene>
<evidence type="ECO:0000313" key="8">
    <source>
        <dbReference type="Proteomes" id="UP001501266"/>
    </source>
</evidence>
<dbReference type="SMART" id="SM00382">
    <property type="entry name" value="AAA"/>
    <property type="match status" value="1"/>
</dbReference>
<evidence type="ECO:0000256" key="3">
    <source>
        <dbReference type="ARBA" id="ARBA00022741"/>
    </source>
</evidence>
<protein>
    <submittedName>
        <fullName evidence="7">ABC transporter ATP-binding protein</fullName>
    </submittedName>
</protein>
<evidence type="ECO:0000256" key="5">
    <source>
        <dbReference type="ARBA" id="ARBA00023251"/>
    </source>
</evidence>
<dbReference type="EMBL" id="BAAAKK010000003">
    <property type="protein sequence ID" value="GAA1421202.1"/>
    <property type="molecule type" value="Genomic_DNA"/>
</dbReference>